<feature type="domain" description="CAAX prenyl protease 2/Lysostaphin resistance protein A-like" evidence="2">
    <location>
        <begin position="162"/>
        <end position="250"/>
    </location>
</feature>
<accession>A0A1I5SNK7</accession>
<dbReference type="InterPro" id="IPR003675">
    <property type="entry name" value="Rce1/LyrA-like_dom"/>
</dbReference>
<keyword evidence="4" id="KW-1185">Reference proteome</keyword>
<dbReference type="PANTHER" id="PTHR43592:SF15">
    <property type="entry name" value="CAAX AMINO TERMINAL PROTEASE FAMILY PROTEIN"/>
    <property type="match status" value="1"/>
</dbReference>
<keyword evidence="1" id="KW-0812">Transmembrane</keyword>
<keyword evidence="1" id="KW-1133">Transmembrane helix</keyword>
<dbReference type="STRING" id="1465490.SAMN05444277_101856"/>
<evidence type="ECO:0000313" key="3">
    <source>
        <dbReference type="EMBL" id="SFP72231.1"/>
    </source>
</evidence>
<feature type="transmembrane region" description="Helical" evidence="1">
    <location>
        <begin position="276"/>
        <end position="293"/>
    </location>
</feature>
<feature type="transmembrane region" description="Helical" evidence="1">
    <location>
        <begin position="159"/>
        <end position="176"/>
    </location>
</feature>
<protein>
    <recommendedName>
        <fullName evidence="2">CAAX prenyl protease 2/Lysostaphin resistance protein A-like domain-containing protein</fullName>
    </recommendedName>
</protein>
<dbReference type="GO" id="GO:0004175">
    <property type="term" value="F:endopeptidase activity"/>
    <property type="evidence" value="ECO:0007669"/>
    <property type="project" value="UniProtKB-ARBA"/>
</dbReference>
<dbReference type="AlphaFoldDB" id="A0A1I5SNK7"/>
<proteinExistence type="predicted"/>
<keyword evidence="1" id="KW-0472">Membrane</keyword>
<feature type="transmembrane region" description="Helical" evidence="1">
    <location>
        <begin position="20"/>
        <end position="45"/>
    </location>
</feature>
<dbReference type="GO" id="GO:0080120">
    <property type="term" value="P:CAAX-box protein maturation"/>
    <property type="evidence" value="ECO:0007669"/>
    <property type="project" value="UniProtKB-ARBA"/>
</dbReference>
<feature type="transmembrane region" description="Helical" evidence="1">
    <location>
        <begin position="65"/>
        <end position="86"/>
    </location>
</feature>
<evidence type="ECO:0000256" key="1">
    <source>
        <dbReference type="SAM" id="Phobius"/>
    </source>
</evidence>
<reference evidence="3 4" key="1">
    <citation type="submission" date="2016-10" db="EMBL/GenBank/DDBJ databases">
        <authorList>
            <person name="de Groot N.N."/>
        </authorList>
    </citation>
    <scope>NUCLEOTIDE SEQUENCE [LARGE SCALE GENOMIC DNA]</scope>
    <source>
        <strain evidence="3 4">DSM 28286</strain>
    </source>
</reference>
<dbReference type="Proteomes" id="UP000199031">
    <property type="component" value="Unassembled WGS sequence"/>
</dbReference>
<dbReference type="EMBL" id="FOXQ01000001">
    <property type="protein sequence ID" value="SFP72231.1"/>
    <property type="molecule type" value="Genomic_DNA"/>
</dbReference>
<dbReference type="OrthoDB" id="1523022at2"/>
<sequence length="311" mass="35352">MFDYDAQRPRYNPWSQFSILLLLCGFGLIAGSVVSFLIADAVLHVPLQQLPDALKNAKNANLSRLMQFVSTFFFMALPSFIFARIINKQPFKYIGFNGAISGKQVFFIVGIMFMGLYVSEMLGAVNELIPISKTAEDYFKALENEYNQQMMAIASMKSVQDYLVSLLMIALLPAIFEEMLFRGALQPVMINISKNVFIGIFLTSFLFSAIHISYYGFLPRLALGLMIGYVFYFSKNLWLASITHFLYNAFGVSQMYALSMRGKLTPEAMNANNTPLIYGLLATISVLIIFRYFKKESEVVISMYNFHKKKF</sequence>
<dbReference type="Pfam" id="PF02517">
    <property type="entry name" value="Rce1-like"/>
    <property type="match status" value="1"/>
</dbReference>
<feature type="transmembrane region" description="Helical" evidence="1">
    <location>
        <begin position="196"/>
        <end position="217"/>
    </location>
</feature>
<gene>
    <name evidence="3" type="ORF">SAMN05444277_101856</name>
</gene>
<name>A0A1I5SNK7_9BACT</name>
<feature type="transmembrane region" description="Helical" evidence="1">
    <location>
        <begin position="237"/>
        <end position="256"/>
    </location>
</feature>
<dbReference type="PANTHER" id="PTHR43592">
    <property type="entry name" value="CAAX AMINO TERMINAL PROTEASE"/>
    <property type="match status" value="1"/>
</dbReference>
<organism evidence="3 4">
    <name type="scientific">Parafilimonas terrae</name>
    <dbReference type="NCBI Taxonomy" id="1465490"/>
    <lineage>
        <taxon>Bacteria</taxon>
        <taxon>Pseudomonadati</taxon>
        <taxon>Bacteroidota</taxon>
        <taxon>Chitinophagia</taxon>
        <taxon>Chitinophagales</taxon>
        <taxon>Chitinophagaceae</taxon>
        <taxon>Parafilimonas</taxon>
    </lineage>
</organism>
<dbReference type="RefSeq" id="WP_090654773.1">
    <property type="nucleotide sequence ID" value="NZ_FOXQ01000001.1"/>
</dbReference>
<evidence type="ECO:0000313" key="4">
    <source>
        <dbReference type="Proteomes" id="UP000199031"/>
    </source>
</evidence>
<evidence type="ECO:0000259" key="2">
    <source>
        <dbReference type="Pfam" id="PF02517"/>
    </source>
</evidence>